<gene>
    <name evidence="4" type="ORF">AOZ06_27460</name>
</gene>
<keyword evidence="2" id="KW-0472">Membrane</keyword>
<keyword evidence="2" id="KW-0812">Transmembrane</keyword>
<dbReference type="Gene3D" id="1.10.3730.20">
    <property type="match status" value="1"/>
</dbReference>
<protein>
    <recommendedName>
        <fullName evidence="3">EamA domain-containing protein</fullName>
    </recommendedName>
</protein>
<feature type="transmembrane region" description="Helical" evidence="2">
    <location>
        <begin position="42"/>
        <end position="62"/>
    </location>
</feature>
<dbReference type="EMBL" id="CP012752">
    <property type="protein sequence ID" value="ALG10138.1"/>
    <property type="molecule type" value="Genomic_DNA"/>
</dbReference>
<sequence length="295" mass="30528">MLPDTRFGRRATIAVAVTLVLWACAFVAIRVAVAGFSSGGLSLGRLLIASVVMAVAAPFLGVRMPSRSHVVRIVGCGLAGMAGYQVLLNAGERTVSAGTASMVVNSGPVFAALLAFVLLKERITGWGWVGIALGFAGAVTITFAQGATLRPSVDALLVLAAALAQSLYFVVQKPLLSHYSGFEVTCYATWVGTLVMLPVLPDLITELPAADGDSLAALLFLGVGPSAIGYATWAYAQARLPVATVTNTLFLVPFLSIGIGWALLDETIHVLALVGGLIALGGVALSRRGGRRPVR</sequence>
<accession>A0A0N9HXP3</accession>
<dbReference type="InterPro" id="IPR000620">
    <property type="entry name" value="EamA_dom"/>
</dbReference>
<feature type="domain" description="EamA" evidence="3">
    <location>
        <begin position="155"/>
        <end position="286"/>
    </location>
</feature>
<proteinExistence type="inferred from homology"/>
<dbReference type="PANTHER" id="PTHR12715">
    <property type="entry name" value="TRANSPORTER, DRUG/METABOLITE EXPORTER FAMILY"/>
    <property type="match status" value="1"/>
</dbReference>
<dbReference type="KEGG" id="kphy:AOZ06_27460"/>
<dbReference type="InterPro" id="IPR037185">
    <property type="entry name" value="EmrE-like"/>
</dbReference>
<keyword evidence="2" id="KW-1133">Transmembrane helix</keyword>
<dbReference type="AlphaFoldDB" id="A0A0N9HXP3"/>
<dbReference type="SUPFAM" id="SSF103481">
    <property type="entry name" value="Multidrug resistance efflux transporter EmrE"/>
    <property type="match status" value="2"/>
</dbReference>
<feature type="transmembrane region" description="Helical" evidence="2">
    <location>
        <begin position="153"/>
        <end position="170"/>
    </location>
</feature>
<name>A0A0N9HXP3_9PSEU</name>
<feature type="transmembrane region" description="Helical" evidence="2">
    <location>
        <begin position="12"/>
        <end position="36"/>
    </location>
</feature>
<feature type="transmembrane region" description="Helical" evidence="2">
    <location>
        <begin position="215"/>
        <end position="235"/>
    </location>
</feature>
<organism evidence="4 5">
    <name type="scientific">Kibdelosporangium phytohabitans</name>
    <dbReference type="NCBI Taxonomy" id="860235"/>
    <lineage>
        <taxon>Bacteria</taxon>
        <taxon>Bacillati</taxon>
        <taxon>Actinomycetota</taxon>
        <taxon>Actinomycetes</taxon>
        <taxon>Pseudonocardiales</taxon>
        <taxon>Pseudonocardiaceae</taxon>
        <taxon>Kibdelosporangium</taxon>
    </lineage>
</organism>
<dbReference type="PANTHER" id="PTHR12715:SF4">
    <property type="entry name" value="EAMA DOMAIN-CONTAINING PROTEIN"/>
    <property type="match status" value="1"/>
</dbReference>
<feature type="transmembrane region" description="Helical" evidence="2">
    <location>
        <begin position="99"/>
        <end position="119"/>
    </location>
</feature>
<feature type="transmembrane region" description="Helical" evidence="2">
    <location>
        <begin position="69"/>
        <end position="87"/>
    </location>
</feature>
<feature type="domain" description="EamA" evidence="3">
    <location>
        <begin position="13"/>
        <end position="142"/>
    </location>
</feature>
<dbReference type="GO" id="GO:0016020">
    <property type="term" value="C:membrane"/>
    <property type="evidence" value="ECO:0007669"/>
    <property type="project" value="InterPro"/>
</dbReference>
<dbReference type="InterPro" id="IPR052756">
    <property type="entry name" value="Alkyne_AA_exporter"/>
</dbReference>
<dbReference type="Pfam" id="PF00892">
    <property type="entry name" value="EamA"/>
    <property type="match status" value="2"/>
</dbReference>
<evidence type="ECO:0000313" key="5">
    <source>
        <dbReference type="Proteomes" id="UP000063699"/>
    </source>
</evidence>
<feature type="transmembrane region" description="Helical" evidence="2">
    <location>
        <begin position="182"/>
        <end position="200"/>
    </location>
</feature>
<feature type="transmembrane region" description="Helical" evidence="2">
    <location>
        <begin position="268"/>
        <end position="286"/>
    </location>
</feature>
<evidence type="ECO:0000256" key="2">
    <source>
        <dbReference type="SAM" id="Phobius"/>
    </source>
</evidence>
<dbReference type="Proteomes" id="UP000063699">
    <property type="component" value="Chromosome"/>
</dbReference>
<evidence type="ECO:0000256" key="1">
    <source>
        <dbReference type="ARBA" id="ARBA00007362"/>
    </source>
</evidence>
<feature type="transmembrane region" description="Helical" evidence="2">
    <location>
        <begin position="126"/>
        <end position="147"/>
    </location>
</feature>
<reference evidence="4 5" key="1">
    <citation type="submission" date="2015-07" db="EMBL/GenBank/DDBJ databases">
        <title>Genome sequencing of Kibdelosporangium phytohabitans.</title>
        <authorList>
            <person name="Qin S."/>
            <person name="Xing K."/>
        </authorList>
    </citation>
    <scope>NUCLEOTIDE SEQUENCE [LARGE SCALE GENOMIC DNA]</scope>
    <source>
        <strain evidence="4 5">KLBMP1111</strain>
    </source>
</reference>
<keyword evidence="5" id="KW-1185">Reference proteome</keyword>
<evidence type="ECO:0000313" key="4">
    <source>
        <dbReference type="EMBL" id="ALG10138.1"/>
    </source>
</evidence>
<feature type="transmembrane region" description="Helical" evidence="2">
    <location>
        <begin position="242"/>
        <end position="262"/>
    </location>
</feature>
<comment type="similarity">
    <text evidence="1">Belongs to the EamA transporter family.</text>
</comment>
<evidence type="ECO:0000259" key="3">
    <source>
        <dbReference type="Pfam" id="PF00892"/>
    </source>
</evidence>